<dbReference type="InterPro" id="IPR029058">
    <property type="entry name" value="AB_hydrolase_fold"/>
</dbReference>
<evidence type="ECO:0000259" key="2">
    <source>
        <dbReference type="Pfam" id="PF12146"/>
    </source>
</evidence>
<reference evidence="3" key="1">
    <citation type="journal article" date="2020" name="Stud. Mycol.">
        <title>101 Dothideomycetes genomes: a test case for predicting lifestyles and emergence of pathogens.</title>
        <authorList>
            <person name="Haridas S."/>
            <person name="Albert R."/>
            <person name="Binder M."/>
            <person name="Bloem J."/>
            <person name="Labutti K."/>
            <person name="Salamov A."/>
            <person name="Andreopoulos B."/>
            <person name="Baker S."/>
            <person name="Barry K."/>
            <person name="Bills G."/>
            <person name="Bluhm B."/>
            <person name="Cannon C."/>
            <person name="Castanera R."/>
            <person name="Culley D."/>
            <person name="Daum C."/>
            <person name="Ezra D."/>
            <person name="Gonzalez J."/>
            <person name="Henrissat B."/>
            <person name="Kuo A."/>
            <person name="Liang C."/>
            <person name="Lipzen A."/>
            <person name="Lutzoni F."/>
            <person name="Magnuson J."/>
            <person name="Mondo S."/>
            <person name="Nolan M."/>
            <person name="Ohm R."/>
            <person name="Pangilinan J."/>
            <person name="Park H.-J."/>
            <person name="Ramirez L."/>
            <person name="Alfaro M."/>
            <person name="Sun H."/>
            <person name="Tritt A."/>
            <person name="Yoshinaga Y."/>
            <person name="Zwiers L.-H."/>
            <person name="Turgeon B."/>
            <person name="Goodwin S."/>
            <person name="Spatafora J."/>
            <person name="Crous P."/>
            <person name="Grigoriev I."/>
        </authorList>
    </citation>
    <scope>NUCLEOTIDE SEQUENCE</scope>
    <source>
        <strain evidence="3">CBS 133067</strain>
    </source>
</reference>
<evidence type="ECO:0000256" key="1">
    <source>
        <dbReference type="SAM" id="SignalP"/>
    </source>
</evidence>
<keyword evidence="4" id="KW-1185">Reference proteome</keyword>
<name>A0A9P4M6G4_9PEZI</name>
<dbReference type="PANTHER" id="PTHR43194">
    <property type="entry name" value="HYDROLASE ALPHA/BETA FOLD FAMILY"/>
    <property type="match status" value="1"/>
</dbReference>
<dbReference type="Proteomes" id="UP000799772">
    <property type="component" value="Unassembled WGS sequence"/>
</dbReference>
<accession>A0A9P4M6G4</accession>
<evidence type="ECO:0000313" key="3">
    <source>
        <dbReference type="EMBL" id="KAF2099701.1"/>
    </source>
</evidence>
<dbReference type="InterPro" id="IPR050228">
    <property type="entry name" value="Carboxylesterase_BioH"/>
</dbReference>
<comment type="caution">
    <text evidence="3">The sequence shown here is derived from an EMBL/GenBank/DDBJ whole genome shotgun (WGS) entry which is preliminary data.</text>
</comment>
<sequence length="378" mass="41475">MHCFLYFSFLPILLAQAHRIHTEYTPPNANCIDYEIPVVVSTKGVEWIGPKRTDNYGLIDFVFLSSTRPEANFTPPVTGPVDINGTYTISGTFCSPKTKCEHSNTVLLATHGLGYDRSYWNSAFEPEKYNFAQYAVDKGYSIFFYDRLGTGRSSKLSGFVNQISIQVSILAQLAAQIKAGQYTDTIGPPKKLVLVGHSFGSFTTQGLVAAAPEIADAVILTGIGFTMQGGVVIESFDLRVAALKDKKWKGLDNGYVIWDDVYANVNVFFKAPLYTIEAVAFSEKNKVPFAITELITIPTLNYTATGFKGNVLYFNGEYDIIACGGYCPGVEQQPHALFSGSKAFQSKLQPNTGHGLNGHKNATAGYKVITDYLMEQGF</sequence>
<gene>
    <name evidence="3" type="ORF">NA57DRAFT_75206</name>
</gene>
<feature type="chain" id="PRO_5040136742" evidence="1">
    <location>
        <begin position="18"/>
        <end position="378"/>
    </location>
</feature>
<dbReference type="OrthoDB" id="190201at2759"/>
<evidence type="ECO:0000313" key="4">
    <source>
        <dbReference type="Proteomes" id="UP000799772"/>
    </source>
</evidence>
<proteinExistence type="predicted"/>
<organism evidence="3 4">
    <name type="scientific">Rhizodiscina lignyota</name>
    <dbReference type="NCBI Taxonomy" id="1504668"/>
    <lineage>
        <taxon>Eukaryota</taxon>
        <taxon>Fungi</taxon>
        <taxon>Dikarya</taxon>
        <taxon>Ascomycota</taxon>
        <taxon>Pezizomycotina</taxon>
        <taxon>Dothideomycetes</taxon>
        <taxon>Pleosporomycetidae</taxon>
        <taxon>Aulographales</taxon>
        <taxon>Rhizodiscinaceae</taxon>
        <taxon>Rhizodiscina</taxon>
    </lineage>
</organism>
<keyword evidence="1" id="KW-0732">Signal</keyword>
<feature type="domain" description="Serine aminopeptidase S33" evidence="2">
    <location>
        <begin position="131"/>
        <end position="246"/>
    </location>
</feature>
<protein>
    <submittedName>
        <fullName evidence="3">Alpha/beta-hydrolase</fullName>
    </submittedName>
</protein>
<dbReference type="InterPro" id="IPR022742">
    <property type="entry name" value="Hydrolase_4"/>
</dbReference>
<dbReference type="Pfam" id="PF12146">
    <property type="entry name" value="Hydrolase_4"/>
    <property type="match status" value="1"/>
</dbReference>
<feature type="signal peptide" evidence="1">
    <location>
        <begin position="1"/>
        <end position="17"/>
    </location>
</feature>
<dbReference type="Gene3D" id="3.40.50.1820">
    <property type="entry name" value="alpha/beta hydrolase"/>
    <property type="match status" value="1"/>
</dbReference>
<dbReference type="PANTHER" id="PTHR43194:SF2">
    <property type="entry name" value="PEROXISOMAL MEMBRANE PROTEIN LPX1"/>
    <property type="match status" value="1"/>
</dbReference>
<dbReference type="EMBL" id="ML978125">
    <property type="protein sequence ID" value="KAF2099701.1"/>
    <property type="molecule type" value="Genomic_DNA"/>
</dbReference>
<dbReference type="AlphaFoldDB" id="A0A9P4M6G4"/>
<dbReference type="SUPFAM" id="SSF53474">
    <property type="entry name" value="alpha/beta-Hydrolases"/>
    <property type="match status" value="1"/>
</dbReference>